<dbReference type="EMBL" id="BSXS01002706">
    <property type="protein sequence ID" value="GME79703.1"/>
    <property type="molecule type" value="Genomic_DNA"/>
</dbReference>
<evidence type="ECO:0000313" key="1">
    <source>
        <dbReference type="EMBL" id="GME79703.1"/>
    </source>
</evidence>
<sequence>MELILGEPAEQITKLQFLAVSLLNLAQSTRRTYECLFVSKFNETSMMHLSHYLVGWFFYTSINLMPLLSYHPDLSSVSDSNEDSVKSPSIRLVLAFVVYFWSSLDQYRNHKHLAQLVKYNRPQQGLFKYVCCAHYFDEIMVYFSYALIVGTKFSVLILVWVIVDLAVSANETYKFYVLQELKVDEKKGKDSNAPSFGRIVPFVY</sequence>
<proteinExistence type="predicted"/>
<gene>
    <name evidence="1" type="ORF">Amon02_000408600</name>
</gene>
<organism evidence="1 2">
    <name type="scientific">Ambrosiozyma monospora</name>
    <name type="common">Yeast</name>
    <name type="synonym">Endomycopsis monosporus</name>
    <dbReference type="NCBI Taxonomy" id="43982"/>
    <lineage>
        <taxon>Eukaryota</taxon>
        <taxon>Fungi</taxon>
        <taxon>Dikarya</taxon>
        <taxon>Ascomycota</taxon>
        <taxon>Saccharomycotina</taxon>
        <taxon>Pichiomycetes</taxon>
        <taxon>Pichiales</taxon>
        <taxon>Pichiaceae</taxon>
        <taxon>Ambrosiozyma</taxon>
    </lineage>
</organism>
<protein>
    <submittedName>
        <fullName evidence="1">Unnamed protein product</fullName>
    </submittedName>
</protein>
<keyword evidence="2" id="KW-1185">Reference proteome</keyword>
<reference evidence="1" key="1">
    <citation type="submission" date="2023-04" db="EMBL/GenBank/DDBJ databases">
        <title>Ambrosiozyma monospora NBRC 10751.</title>
        <authorList>
            <person name="Ichikawa N."/>
            <person name="Sato H."/>
            <person name="Tonouchi N."/>
        </authorList>
    </citation>
    <scope>NUCLEOTIDE SEQUENCE</scope>
    <source>
        <strain evidence="1">NBRC 10751</strain>
    </source>
</reference>
<evidence type="ECO:0000313" key="2">
    <source>
        <dbReference type="Proteomes" id="UP001165064"/>
    </source>
</evidence>
<comment type="caution">
    <text evidence="1">The sequence shown here is derived from an EMBL/GenBank/DDBJ whole genome shotgun (WGS) entry which is preliminary data.</text>
</comment>
<name>A0ACB5T2D6_AMBMO</name>
<accession>A0ACB5T2D6</accession>
<dbReference type="Proteomes" id="UP001165064">
    <property type="component" value="Unassembled WGS sequence"/>
</dbReference>